<keyword evidence="14" id="KW-1185">Reference proteome</keyword>
<dbReference type="SMART" id="SM00228">
    <property type="entry name" value="PDZ"/>
    <property type="match status" value="1"/>
</dbReference>
<dbReference type="GO" id="GO:0046872">
    <property type="term" value="F:metal ion binding"/>
    <property type="evidence" value="ECO:0007669"/>
    <property type="project" value="UniProtKB-KW"/>
</dbReference>
<evidence type="ECO:0000256" key="3">
    <source>
        <dbReference type="ARBA" id="ARBA00007931"/>
    </source>
</evidence>
<dbReference type="EMBL" id="SORZ01000001">
    <property type="protein sequence ID" value="TPW35440.1"/>
    <property type="molecule type" value="Genomic_DNA"/>
</dbReference>
<dbReference type="InterPro" id="IPR041489">
    <property type="entry name" value="PDZ_6"/>
</dbReference>
<accession>A0A506UQ35</accession>
<evidence type="ECO:0000256" key="10">
    <source>
        <dbReference type="ARBA" id="ARBA00023136"/>
    </source>
</evidence>
<evidence type="ECO:0000256" key="1">
    <source>
        <dbReference type="ARBA" id="ARBA00001947"/>
    </source>
</evidence>
<dbReference type="InterPro" id="IPR004387">
    <property type="entry name" value="Pept_M50_Zn"/>
</dbReference>
<organism evidence="13 14">
    <name type="scientific">Oecophyllibacter saccharovorans</name>
    <dbReference type="NCBI Taxonomy" id="2558360"/>
    <lineage>
        <taxon>Bacteria</taxon>
        <taxon>Pseudomonadati</taxon>
        <taxon>Pseudomonadota</taxon>
        <taxon>Alphaproteobacteria</taxon>
        <taxon>Acetobacterales</taxon>
        <taxon>Acetobacteraceae</taxon>
        <taxon>Oecophyllibacter</taxon>
    </lineage>
</organism>
<keyword evidence="10 11" id="KW-0472">Membrane</keyword>
<feature type="domain" description="PDZ" evidence="12">
    <location>
        <begin position="119"/>
        <end position="193"/>
    </location>
</feature>
<evidence type="ECO:0000256" key="8">
    <source>
        <dbReference type="ARBA" id="ARBA00022989"/>
    </source>
</evidence>
<keyword evidence="11" id="KW-0479">Metal-binding</keyword>
<keyword evidence="5 11" id="KW-0812">Transmembrane</keyword>
<dbReference type="NCBIfam" id="TIGR00054">
    <property type="entry name" value="RIP metalloprotease RseP"/>
    <property type="match status" value="1"/>
</dbReference>
<comment type="similarity">
    <text evidence="3 11">Belongs to the peptidase M50B family.</text>
</comment>
<evidence type="ECO:0000256" key="2">
    <source>
        <dbReference type="ARBA" id="ARBA00004141"/>
    </source>
</evidence>
<sequence length="372" mass="40174">MHALSNVIIGLLVFGVVVFVHEFGHFMAARWRGVPVDVFSIGFGPALCAWPDRYGTRWQLSLLPLGGYVKLHGAGVEENPPPPDEAARDAADPSSYQNQPLLTRVLVTVMGPAFNFLFAILLFILLYSLYGRPEIKPDIAMVAPQSAAAQAGLQKGDHLLSIDGRRILSVPDFQAAVAAHPGAHIVLGIARDGHDLDVPVTLQSVEEKGVAGKAHATGRLGIGFAVVRAKPMPFWKAIPAGIEETWHMTCQVVQTLWQMLTGQRNPDQLSGTIGIINMSGQAAHYGLAALLFFIAMLSANLGLLNLFPVPMLDGGHLLFYTIEAVRGRPISQRAQGYAFQAGLVLVLALFLFSNYNDLSRLGAFSWLTGHKG</sequence>
<keyword evidence="4 13" id="KW-0645">Protease</keyword>
<feature type="transmembrane region" description="Helical" evidence="11">
    <location>
        <begin position="7"/>
        <end position="28"/>
    </location>
</feature>
<comment type="cofactor">
    <cofactor evidence="1 11">
        <name>Zn(2+)</name>
        <dbReference type="ChEBI" id="CHEBI:29105"/>
    </cofactor>
</comment>
<proteinExistence type="inferred from homology"/>
<evidence type="ECO:0000313" key="13">
    <source>
        <dbReference type="EMBL" id="TPW35440.1"/>
    </source>
</evidence>
<dbReference type="CDD" id="cd23081">
    <property type="entry name" value="cpPDZ_EcRseP-like"/>
    <property type="match status" value="1"/>
</dbReference>
<dbReference type="CDD" id="cd06163">
    <property type="entry name" value="S2P-M50_PDZ_RseP-like"/>
    <property type="match status" value="1"/>
</dbReference>
<keyword evidence="9 11" id="KW-0482">Metalloprotease</keyword>
<evidence type="ECO:0000256" key="7">
    <source>
        <dbReference type="ARBA" id="ARBA00022833"/>
    </source>
</evidence>
<feature type="transmembrane region" description="Helical" evidence="11">
    <location>
        <begin position="105"/>
        <end position="127"/>
    </location>
</feature>
<dbReference type="InterPro" id="IPR001478">
    <property type="entry name" value="PDZ"/>
</dbReference>
<evidence type="ECO:0000256" key="4">
    <source>
        <dbReference type="ARBA" id="ARBA00022670"/>
    </source>
</evidence>
<dbReference type="EC" id="3.4.24.-" evidence="11"/>
<evidence type="ECO:0000256" key="9">
    <source>
        <dbReference type="ARBA" id="ARBA00023049"/>
    </source>
</evidence>
<evidence type="ECO:0000256" key="5">
    <source>
        <dbReference type="ARBA" id="ARBA00022692"/>
    </source>
</evidence>
<protein>
    <recommendedName>
        <fullName evidence="11">Zinc metalloprotease</fullName>
        <ecNumber evidence="11">3.4.24.-</ecNumber>
    </recommendedName>
</protein>
<feature type="transmembrane region" description="Helical" evidence="11">
    <location>
        <begin position="337"/>
        <end position="355"/>
    </location>
</feature>
<comment type="caution">
    <text evidence="13">The sequence shown here is derived from an EMBL/GenBank/DDBJ whole genome shotgun (WGS) entry which is preliminary data.</text>
</comment>
<dbReference type="SUPFAM" id="SSF50156">
    <property type="entry name" value="PDZ domain-like"/>
    <property type="match status" value="1"/>
</dbReference>
<evidence type="ECO:0000256" key="11">
    <source>
        <dbReference type="RuleBase" id="RU362031"/>
    </source>
</evidence>
<dbReference type="Pfam" id="PF02163">
    <property type="entry name" value="Peptidase_M50"/>
    <property type="match status" value="1"/>
</dbReference>
<dbReference type="Gene3D" id="2.30.42.10">
    <property type="match status" value="1"/>
</dbReference>
<dbReference type="Pfam" id="PF17820">
    <property type="entry name" value="PDZ_6"/>
    <property type="match status" value="1"/>
</dbReference>
<dbReference type="InterPro" id="IPR036034">
    <property type="entry name" value="PDZ_sf"/>
</dbReference>
<dbReference type="PANTHER" id="PTHR42837:SF2">
    <property type="entry name" value="MEMBRANE METALLOPROTEASE ARASP2, CHLOROPLASTIC-RELATED"/>
    <property type="match status" value="1"/>
</dbReference>
<name>A0A506UQ35_9PROT</name>
<reference evidence="13 14" key="1">
    <citation type="submission" date="2019-03" db="EMBL/GenBank/DDBJ databases">
        <title>The complete genome sequence of Neokomagataea sp. Jb2 NBRC113641.</title>
        <authorList>
            <person name="Chua K.-O."/>
            <person name="Chan K.-G."/>
            <person name="See-Too W.-S."/>
        </authorList>
    </citation>
    <scope>NUCLEOTIDE SEQUENCE [LARGE SCALE GENOMIC DNA]</scope>
    <source>
        <strain evidence="13 14">Jb2</strain>
    </source>
</reference>
<keyword evidence="8 11" id="KW-1133">Transmembrane helix</keyword>
<keyword evidence="7 11" id="KW-0862">Zinc</keyword>
<dbReference type="Proteomes" id="UP000315037">
    <property type="component" value="Unassembled WGS sequence"/>
</dbReference>
<comment type="subcellular location">
    <subcellularLocation>
        <location evidence="2">Membrane</location>
        <topology evidence="2">Multi-pass membrane protein</topology>
    </subcellularLocation>
</comment>
<dbReference type="GO" id="GO:0016020">
    <property type="term" value="C:membrane"/>
    <property type="evidence" value="ECO:0007669"/>
    <property type="project" value="UniProtKB-SubCell"/>
</dbReference>
<dbReference type="GO" id="GO:0004222">
    <property type="term" value="F:metalloendopeptidase activity"/>
    <property type="evidence" value="ECO:0007669"/>
    <property type="project" value="InterPro"/>
</dbReference>
<evidence type="ECO:0000259" key="12">
    <source>
        <dbReference type="SMART" id="SM00228"/>
    </source>
</evidence>
<keyword evidence="6 11" id="KW-0378">Hydrolase</keyword>
<feature type="transmembrane region" description="Helical" evidence="11">
    <location>
        <begin position="285"/>
        <end position="307"/>
    </location>
</feature>
<evidence type="ECO:0000313" key="14">
    <source>
        <dbReference type="Proteomes" id="UP000315037"/>
    </source>
</evidence>
<dbReference type="RefSeq" id="WP_165599966.1">
    <property type="nucleotide sequence ID" value="NZ_SORZ01000001.1"/>
</dbReference>
<gene>
    <name evidence="13" type="primary">rseP</name>
    <name evidence="13" type="ORF">E3202_00115</name>
</gene>
<dbReference type="PANTHER" id="PTHR42837">
    <property type="entry name" value="REGULATOR OF SIGMA-E PROTEASE RSEP"/>
    <property type="match status" value="1"/>
</dbReference>
<evidence type="ECO:0000256" key="6">
    <source>
        <dbReference type="ARBA" id="ARBA00022801"/>
    </source>
</evidence>
<dbReference type="GO" id="GO:0006508">
    <property type="term" value="P:proteolysis"/>
    <property type="evidence" value="ECO:0007669"/>
    <property type="project" value="UniProtKB-KW"/>
</dbReference>
<dbReference type="AlphaFoldDB" id="A0A506UQ35"/>
<dbReference type="InterPro" id="IPR008915">
    <property type="entry name" value="Peptidase_M50"/>
</dbReference>